<accession>A0ABY6EF64</accession>
<dbReference type="Proteomes" id="UP001061298">
    <property type="component" value="Plasmid punmamed2"/>
</dbReference>
<gene>
    <name evidence="7" type="ORF">N8I84_42020</name>
</gene>
<dbReference type="CDD" id="cd02883">
    <property type="entry name" value="NUDIX_Hydrolase"/>
    <property type="match status" value="1"/>
</dbReference>
<dbReference type="Gene3D" id="3.90.79.10">
    <property type="entry name" value="Nucleoside Triphosphate Pyrophosphohydrolase"/>
    <property type="match status" value="1"/>
</dbReference>
<evidence type="ECO:0000259" key="6">
    <source>
        <dbReference type="PROSITE" id="PS51462"/>
    </source>
</evidence>
<evidence type="ECO:0000313" key="8">
    <source>
        <dbReference type="Proteomes" id="UP001061298"/>
    </source>
</evidence>
<evidence type="ECO:0000256" key="5">
    <source>
        <dbReference type="RuleBase" id="RU003476"/>
    </source>
</evidence>
<feature type="domain" description="Nudix hydrolase" evidence="6">
    <location>
        <begin position="2"/>
        <end position="127"/>
    </location>
</feature>
<keyword evidence="4" id="KW-0460">Magnesium</keyword>
<name>A0ABY6EF64_9ACTN</name>
<evidence type="ECO:0000256" key="1">
    <source>
        <dbReference type="ARBA" id="ARBA00001946"/>
    </source>
</evidence>
<evidence type="ECO:0000256" key="4">
    <source>
        <dbReference type="ARBA" id="ARBA00022842"/>
    </source>
</evidence>
<dbReference type="PRINTS" id="PR00502">
    <property type="entry name" value="NUDIXFAMILY"/>
</dbReference>
<evidence type="ECO:0000256" key="2">
    <source>
        <dbReference type="ARBA" id="ARBA00005582"/>
    </source>
</evidence>
<comment type="similarity">
    <text evidence="2 5">Belongs to the Nudix hydrolase family.</text>
</comment>
<dbReference type="SUPFAM" id="SSF55811">
    <property type="entry name" value="Nudix"/>
    <property type="match status" value="1"/>
</dbReference>
<dbReference type="EMBL" id="CP106794">
    <property type="protein sequence ID" value="UXY25008.1"/>
    <property type="molecule type" value="Genomic_DNA"/>
</dbReference>
<dbReference type="InterPro" id="IPR000086">
    <property type="entry name" value="NUDIX_hydrolase_dom"/>
</dbReference>
<reference evidence="7" key="1">
    <citation type="submission" date="2022-10" db="EMBL/GenBank/DDBJ databases">
        <authorList>
            <person name="Mo P."/>
        </authorList>
    </citation>
    <scope>NUCLEOTIDE SEQUENCE</scope>
    <source>
        <strain evidence="7">HUAS 13-4</strain>
        <plasmid evidence="7">punmamed2</plasmid>
    </source>
</reference>
<proteinExistence type="inferred from homology"/>
<dbReference type="InterPro" id="IPR020476">
    <property type="entry name" value="Nudix_hydrolase"/>
</dbReference>
<dbReference type="PANTHER" id="PTHR43046">
    <property type="entry name" value="GDP-MANNOSE MANNOSYL HYDROLASE"/>
    <property type="match status" value="1"/>
</dbReference>
<organism evidence="7 8">
    <name type="scientific">Streptomyces cynarae</name>
    <dbReference type="NCBI Taxonomy" id="2981134"/>
    <lineage>
        <taxon>Bacteria</taxon>
        <taxon>Bacillati</taxon>
        <taxon>Actinomycetota</taxon>
        <taxon>Actinomycetes</taxon>
        <taxon>Kitasatosporales</taxon>
        <taxon>Streptomycetaceae</taxon>
        <taxon>Streptomyces</taxon>
    </lineage>
</organism>
<dbReference type="InterPro" id="IPR015797">
    <property type="entry name" value="NUDIX_hydrolase-like_dom_sf"/>
</dbReference>
<sequence length="129" mass="13801">MNKHTALAVAVVVDHGHLLLIRRSAPEGDLVWALPGGRIEPGETAKQAAVREALEETGLTVEAAEEIGERVHPDTGRRIAYVACRVLAGTAHAASPREVSAVAWAAVDEIAQYVPRGLYPPVQAYLYSL</sequence>
<evidence type="ECO:0000256" key="3">
    <source>
        <dbReference type="ARBA" id="ARBA00022801"/>
    </source>
</evidence>
<comment type="cofactor">
    <cofactor evidence="1">
        <name>Mg(2+)</name>
        <dbReference type="ChEBI" id="CHEBI:18420"/>
    </cofactor>
</comment>
<evidence type="ECO:0000313" key="7">
    <source>
        <dbReference type="EMBL" id="UXY25008.1"/>
    </source>
</evidence>
<dbReference type="PANTHER" id="PTHR43046:SF12">
    <property type="entry name" value="GDP-MANNOSE MANNOSYL HYDROLASE"/>
    <property type="match status" value="1"/>
</dbReference>
<dbReference type="Pfam" id="PF00293">
    <property type="entry name" value="NUDIX"/>
    <property type="match status" value="1"/>
</dbReference>
<dbReference type="RefSeq" id="WP_263235282.1">
    <property type="nucleotide sequence ID" value="NZ_CP106794.1"/>
</dbReference>
<geneLocation type="plasmid" evidence="7 8">
    <name>punmamed2</name>
</geneLocation>
<dbReference type="PROSITE" id="PS00893">
    <property type="entry name" value="NUDIX_BOX"/>
    <property type="match status" value="1"/>
</dbReference>
<keyword evidence="3 5" id="KW-0378">Hydrolase</keyword>
<keyword evidence="8" id="KW-1185">Reference proteome</keyword>
<keyword evidence="7" id="KW-0614">Plasmid</keyword>
<dbReference type="InterPro" id="IPR020084">
    <property type="entry name" value="NUDIX_hydrolase_CS"/>
</dbReference>
<protein>
    <submittedName>
        <fullName evidence="7">NUDIX domain-containing protein</fullName>
    </submittedName>
</protein>
<dbReference type="PROSITE" id="PS51462">
    <property type="entry name" value="NUDIX"/>
    <property type="match status" value="1"/>
</dbReference>